<gene>
    <name evidence="1" type="ORF">LV85_03085</name>
</gene>
<sequence>MRKIFVYFIVLISVWSCNDTDPEVYTGQKLEYQLYKASEYDYTGEVTIRELTDGNLELSLQLVGAKTNSATSYPAHLHYGDYTDPEAPMALMLSPVNGSTLQSKTVLGPLMDGTMLSFEDIQTFDGHVKVHLASEGPDYKVILVTGNVGSNEDDNIAFDASKITSCSPDF</sequence>
<dbReference type="RefSeq" id="WP_111320983.1">
    <property type="nucleotide sequence ID" value="NZ_QKZT01000014.1"/>
</dbReference>
<evidence type="ECO:0008006" key="3">
    <source>
        <dbReference type="Google" id="ProtNLM"/>
    </source>
</evidence>
<organism evidence="1 2">
    <name type="scientific">Algoriphagus chordae</name>
    <dbReference type="NCBI Taxonomy" id="237019"/>
    <lineage>
        <taxon>Bacteria</taxon>
        <taxon>Pseudomonadati</taxon>
        <taxon>Bacteroidota</taxon>
        <taxon>Cytophagia</taxon>
        <taxon>Cytophagales</taxon>
        <taxon>Cyclobacteriaceae</taxon>
        <taxon>Algoriphagus</taxon>
    </lineage>
</organism>
<comment type="caution">
    <text evidence="1">The sequence shown here is derived from an EMBL/GenBank/DDBJ whole genome shotgun (WGS) entry which is preliminary data.</text>
</comment>
<keyword evidence="2" id="KW-1185">Reference proteome</keyword>
<evidence type="ECO:0000313" key="1">
    <source>
        <dbReference type="EMBL" id="PZX49642.1"/>
    </source>
</evidence>
<dbReference type="OrthoDB" id="1451403at2"/>
<protein>
    <recommendedName>
        <fullName evidence="3">CHRD domain-containing protein</fullName>
    </recommendedName>
</protein>
<name>A0A2W7SG03_9BACT</name>
<dbReference type="AlphaFoldDB" id="A0A2W7SG03"/>
<evidence type="ECO:0000313" key="2">
    <source>
        <dbReference type="Proteomes" id="UP000248882"/>
    </source>
</evidence>
<reference evidence="1 2" key="1">
    <citation type="submission" date="2018-06" db="EMBL/GenBank/DDBJ databases">
        <title>Genomic Encyclopedia of Archaeal and Bacterial Type Strains, Phase II (KMG-II): from individual species to whole genera.</title>
        <authorList>
            <person name="Goeker M."/>
        </authorList>
    </citation>
    <scope>NUCLEOTIDE SEQUENCE [LARGE SCALE GENOMIC DNA]</scope>
    <source>
        <strain evidence="1 2">DSM 19830</strain>
    </source>
</reference>
<dbReference type="Proteomes" id="UP000248882">
    <property type="component" value="Unassembled WGS sequence"/>
</dbReference>
<accession>A0A2W7SG03</accession>
<dbReference type="EMBL" id="QKZT01000014">
    <property type="protein sequence ID" value="PZX49642.1"/>
    <property type="molecule type" value="Genomic_DNA"/>
</dbReference>
<proteinExistence type="predicted"/>